<dbReference type="EMBL" id="JADIKK010000008">
    <property type="protein sequence ID" value="MFK2878694.1"/>
    <property type="molecule type" value="Genomic_DNA"/>
</dbReference>
<dbReference type="Pfam" id="PF00990">
    <property type="entry name" value="GGDEF"/>
    <property type="match status" value="1"/>
</dbReference>
<dbReference type="InterPro" id="IPR050469">
    <property type="entry name" value="Diguanylate_Cyclase"/>
</dbReference>
<keyword evidence="5" id="KW-1185">Reference proteome</keyword>
<dbReference type="Pfam" id="PF05230">
    <property type="entry name" value="MASE2"/>
    <property type="match status" value="1"/>
</dbReference>
<dbReference type="InterPro" id="IPR029787">
    <property type="entry name" value="Nucleotide_cyclase"/>
</dbReference>
<gene>
    <name evidence="4" type="ORF">ISP25_16605</name>
</gene>
<dbReference type="EC" id="2.7.7.65" evidence="1"/>
<protein>
    <recommendedName>
        <fullName evidence="1">diguanylate cyclase</fullName>
        <ecNumber evidence="1">2.7.7.65</ecNumber>
    </recommendedName>
</protein>
<dbReference type="InterPro" id="IPR000160">
    <property type="entry name" value="GGDEF_dom"/>
</dbReference>
<name>A0ABW8J922_9GAMM</name>
<feature type="transmembrane region" description="Helical" evidence="2">
    <location>
        <begin position="124"/>
        <end position="148"/>
    </location>
</feature>
<evidence type="ECO:0000313" key="4">
    <source>
        <dbReference type="EMBL" id="MFK2878694.1"/>
    </source>
</evidence>
<keyword evidence="2" id="KW-0472">Membrane</keyword>
<evidence type="ECO:0000256" key="2">
    <source>
        <dbReference type="SAM" id="Phobius"/>
    </source>
</evidence>
<dbReference type="SUPFAM" id="SSF55073">
    <property type="entry name" value="Nucleotide cyclase"/>
    <property type="match status" value="1"/>
</dbReference>
<feature type="transmembrane region" description="Helical" evidence="2">
    <location>
        <begin position="94"/>
        <end position="117"/>
    </location>
</feature>
<feature type="transmembrane region" description="Helical" evidence="2">
    <location>
        <begin position="20"/>
        <end position="40"/>
    </location>
</feature>
<reference evidence="4 5" key="1">
    <citation type="submission" date="2020-10" db="EMBL/GenBank/DDBJ databases">
        <title>Phylogeny of dyella-like bacteria.</title>
        <authorList>
            <person name="Fu J."/>
        </authorList>
    </citation>
    <scope>NUCLEOTIDE SEQUENCE [LARGE SCALE GENOMIC DNA]</scope>
    <source>
        <strain evidence="4 5">KACC 19113</strain>
    </source>
</reference>
<evidence type="ECO:0000313" key="5">
    <source>
        <dbReference type="Proteomes" id="UP001620339"/>
    </source>
</evidence>
<dbReference type="InterPro" id="IPR043128">
    <property type="entry name" value="Rev_trsase/Diguanyl_cyclase"/>
</dbReference>
<sequence>MGVAALPIAAVLHENGWTPWLLALVVFTCLLWPQLAWWLAKRSATPFQAEQRNLMIDSLLAGLWVPLMHFNLLPAVLLPTVATADKINTGIRGLWLRSLPVMLIGVLGGGLLTGFAVVPRTSMLVMLACLPLLVVHTLAVSLGTFHLVRTVQGRNRQLAELSRQDPLTGLANRRYWREESARLLAERSTEGLPSTLLMIDVDKLKAINDKYGHGAGDDALCRLATLIREHAGPETLAGRLGGDEFCVMLPCGKSDAETIAERLREAMASARWPLRPGLHCTISMGLTETGAVEGTLHGWSEAADRAMYRAKHSGRNRIASDKSNAS</sequence>
<accession>A0ABW8J922</accession>
<dbReference type="SMART" id="SM00267">
    <property type="entry name" value="GGDEF"/>
    <property type="match status" value="1"/>
</dbReference>
<feature type="transmembrane region" description="Helical" evidence="2">
    <location>
        <begin position="61"/>
        <end position="82"/>
    </location>
</feature>
<comment type="caution">
    <text evidence="4">The sequence shown here is derived from an EMBL/GenBank/DDBJ whole genome shotgun (WGS) entry which is preliminary data.</text>
</comment>
<dbReference type="InterPro" id="IPR007894">
    <property type="entry name" value="MASE2"/>
</dbReference>
<keyword evidence="2" id="KW-1133">Transmembrane helix</keyword>
<organism evidence="4 5">
    <name type="scientific">Rhodanobacter hydrolyticus</name>
    <dbReference type="NCBI Taxonomy" id="2250595"/>
    <lineage>
        <taxon>Bacteria</taxon>
        <taxon>Pseudomonadati</taxon>
        <taxon>Pseudomonadota</taxon>
        <taxon>Gammaproteobacteria</taxon>
        <taxon>Lysobacterales</taxon>
        <taxon>Rhodanobacteraceae</taxon>
        <taxon>Rhodanobacter</taxon>
    </lineage>
</organism>
<dbReference type="NCBIfam" id="TIGR00254">
    <property type="entry name" value="GGDEF"/>
    <property type="match status" value="1"/>
</dbReference>
<keyword evidence="2" id="KW-0812">Transmembrane</keyword>
<proteinExistence type="predicted"/>
<dbReference type="CDD" id="cd01949">
    <property type="entry name" value="GGDEF"/>
    <property type="match status" value="1"/>
</dbReference>
<feature type="domain" description="GGDEF" evidence="3">
    <location>
        <begin position="192"/>
        <end position="323"/>
    </location>
</feature>
<evidence type="ECO:0000259" key="3">
    <source>
        <dbReference type="PROSITE" id="PS50887"/>
    </source>
</evidence>
<dbReference type="Proteomes" id="UP001620339">
    <property type="component" value="Unassembled WGS sequence"/>
</dbReference>
<evidence type="ECO:0000256" key="1">
    <source>
        <dbReference type="ARBA" id="ARBA00012528"/>
    </source>
</evidence>
<dbReference type="Gene3D" id="3.30.70.270">
    <property type="match status" value="1"/>
</dbReference>
<dbReference type="PANTHER" id="PTHR45138">
    <property type="entry name" value="REGULATORY COMPONENTS OF SENSORY TRANSDUCTION SYSTEM"/>
    <property type="match status" value="1"/>
</dbReference>
<dbReference type="PANTHER" id="PTHR45138:SF24">
    <property type="entry name" value="DIGUANYLATE CYCLASE DGCC-RELATED"/>
    <property type="match status" value="1"/>
</dbReference>
<dbReference type="PROSITE" id="PS50887">
    <property type="entry name" value="GGDEF"/>
    <property type="match status" value="1"/>
</dbReference>